<evidence type="ECO:0000256" key="2">
    <source>
        <dbReference type="ARBA" id="ARBA00023136"/>
    </source>
</evidence>
<dbReference type="InterPro" id="IPR050330">
    <property type="entry name" value="Bact_OuterMem_StrucFunc"/>
</dbReference>
<dbReference type="Gene3D" id="1.25.40.10">
    <property type="entry name" value="Tetratricopeptide repeat domain"/>
    <property type="match status" value="1"/>
</dbReference>
<evidence type="ECO:0000259" key="7">
    <source>
        <dbReference type="PROSITE" id="PS51123"/>
    </source>
</evidence>
<dbReference type="PRINTS" id="PR01021">
    <property type="entry name" value="OMPADOMAIN"/>
</dbReference>
<dbReference type="Gene3D" id="3.30.1330.60">
    <property type="entry name" value="OmpA-like domain"/>
    <property type="match status" value="1"/>
</dbReference>
<comment type="subcellular location">
    <subcellularLocation>
        <location evidence="1">Cell outer membrane</location>
    </subcellularLocation>
</comment>
<dbReference type="PROSITE" id="PS51123">
    <property type="entry name" value="OMPA_2"/>
    <property type="match status" value="1"/>
</dbReference>
<dbReference type="InterPro" id="IPR006664">
    <property type="entry name" value="OMP_bac"/>
</dbReference>
<feature type="compositionally biased region" description="Acidic residues" evidence="5">
    <location>
        <begin position="537"/>
        <end position="558"/>
    </location>
</feature>
<reference evidence="9" key="1">
    <citation type="journal article" date="2019" name="Int. J. Syst. Evol. Microbiol.">
        <title>The Global Catalogue of Microorganisms (GCM) 10K type strain sequencing project: providing services to taxonomists for standard genome sequencing and annotation.</title>
        <authorList>
            <consortium name="The Broad Institute Genomics Platform"/>
            <consortium name="The Broad Institute Genome Sequencing Center for Infectious Disease"/>
            <person name="Wu L."/>
            <person name="Ma J."/>
        </authorList>
    </citation>
    <scope>NUCLEOTIDE SEQUENCE [LARGE SCALE GENOMIC DNA]</scope>
    <source>
        <strain evidence="9">CCUG 64793</strain>
    </source>
</reference>
<evidence type="ECO:0000256" key="3">
    <source>
        <dbReference type="ARBA" id="ARBA00023237"/>
    </source>
</evidence>
<dbReference type="InterPro" id="IPR036737">
    <property type="entry name" value="OmpA-like_sf"/>
</dbReference>
<evidence type="ECO:0000256" key="6">
    <source>
        <dbReference type="SAM" id="SignalP"/>
    </source>
</evidence>
<accession>A0ABW3NWH4</accession>
<feature type="signal peptide" evidence="6">
    <location>
        <begin position="1"/>
        <end position="19"/>
    </location>
</feature>
<comment type="caution">
    <text evidence="8">The sequence shown here is derived from an EMBL/GenBank/DDBJ whole genome shotgun (WGS) entry which is preliminary data.</text>
</comment>
<dbReference type="CDD" id="cd07185">
    <property type="entry name" value="OmpA_C-like"/>
    <property type="match status" value="1"/>
</dbReference>
<dbReference type="SUPFAM" id="SSF103088">
    <property type="entry name" value="OmpA-like"/>
    <property type="match status" value="1"/>
</dbReference>
<sequence length="558" mass="63276">MRNIYSTLLILLVSATAFAQSSEIKKADKFFAQRAYIDAADAYENVVDKNQEVLQNLGDSYFFTNQMENAAEIYRLLFLRHEGNIEPVYQFRFANALRATGENEDADKYMSAYTGDDVNYEEFTKKMDTVVPHVYTTNQVMNNSASADFGIAFYGDKIAFASTRNQERPIYPWNNKPTLDLYSANMSDDGELSDVVLFSENINTDSHESSATFSEDGNVMYFDRTNEDRVKNEEGMKVAHISIYRAEMVDGEWTNIEKLPFSSEEYSVEHPSLSADGSKLYFASDMPGSMGSFDIYVVDVNEDGTYGEPENLGSGINTAHREQFPFISKDGILYFASDGHMGYGNLDVYSSEGDFSEAQNLGASVNSAHDDFAFAVKADEDKGYLASNRRGTDNLYSFTREDYEPPVVEFDDRETNTETGRQQLRDVGKIYFDFDKATIKPESEPTLNKVVDIMKKYPELNIEIGSHADARGTDKYNMDLSERRAASTLEYLVEHGVERERLTSKGYGESMPLNDCTKPRMCSEEQYAKNRRSEFTIMDDEPATEEMEGEEMENNEEN</sequence>
<dbReference type="InterPro" id="IPR011659">
    <property type="entry name" value="WD40"/>
</dbReference>
<dbReference type="SUPFAM" id="SSF48452">
    <property type="entry name" value="TPR-like"/>
    <property type="match status" value="1"/>
</dbReference>
<protein>
    <submittedName>
        <fullName evidence="8">OmpA family protein</fullName>
    </submittedName>
</protein>
<dbReference type="Gene3D" id="2.120.10.30">
    <property type="entry name" value="TolB, C-terminal domain"/>
    <property type="match status" value="1"/>
</dbReference>
<name>A0ABW3NWH4_9FLAO</name>
<evidence type="ECO:0000256" key="4">
    <source>
        <dbReference type="PROSITE-ProRule" id="PRU00473"/>
    </source>
</evidence>
<feature type="domain" description="OmpA-like" evidence="7">
    <location>
        <begin position="419"/>
        <end position="541"/>
    </location>
</feature>
<evidence type="ECO:0000256" key="1">
    <source>
        <dbReference type="ARBA" id="ARBA00004442"/>
    </source>
</evidence>
<dbReference type="EMBL" id="JBHTLI010000003">
    <property type="protein sequence ID" value="MFD1096837.1"/>
    <property type="molecule type" value="Genomic_DNA"/>
</dbReference>
<dbReference type="SUPFAM" id="SSF82171">
    <property type="entry name" value="DPP6 N-terminal domain-like"/>
    <property type="match status" value="1"/>
</dbReference>
<evidence type="ECO:0000313" key="8">
    <source>
        <dbReference type="EMBL" id="MFD1096837.1"/>
    </source>
</evidence>
<dbReference type="InterPro" id="IPR011042">
    <property type="entry name" value="6-blade_b-propeller_TolB-like"/>
</dbReference>
<evidence type="ECO:0000256" key="5">
    <source>
        <dbReference type="SAM" id="MobiDB-lite"/>
    </source>
</evidence>
<feature type="region of interest" description="Disordered" evidence="5">
    <location>
        <begin position="527"/>
        <end position="558"/>
    </location>
</feature>
<dbReference type="Proteomes" id="UP001597131">
    <property type="component" value="Unassembled WGS sequence"/>
</dbReference>
<evidence type="ECO:0000313" key="9">
    <source>
        <dbReference type="Proteomes" id="UP001597131"/>
    </source>
</evidence>
<dbReference type="InterPro" id="IPR011990">
    <property type="entry name" value="TPR-like_helical_dom_sf"/>
</dbReference>
<keyword evidence="6" id="KW-0732">Signal</keyword>
<gene>
    <name evidence="8" type="ORF">ACFQ3Q_13830</name>
</gene>
<dbReference type="Pfam" id="PF00691">
    <property type="entry name" value="OmpA"/>
    <property type="match status" value="1"/>
</dbReference>
<organism evidence="8 9">
    <name type="scientific">Salegentibacter chungangensis</name>
    <dbReference type="NCBI Taxonomy" id="1335724"/>
    <lineage>
        <taxon>Bacteria</taxon>
        <taxon>Pseudomonadati</taxon>
        <taxon>Bacteroidota</taxon>
        <taxon>Flavobacteriia</taxon>
        <taxon>Flavobacteriales</taxon>
        <taxon>Flavobacteriaceae</taxon>
        <taxon>Salegentibacter</taxon>
    </lineage>
</organism>
<dbReference type="RefSeq" id="WP_380746829.1">
    <property type="nucleotide sequence ID" value="NZ_JBHTLI010000003.1"/>
</dbReference>
<dbReference type="PANTHER" id="PTHR30329:SF21">
    <property type="entry name" value="LIPOPROTEIN YIAD-RELATED"/>
    <property type="match status" value="1"/>
</dbReference>
<dbReference type="InterPro" id="IPR006665">
    <property type="entry name" value="OmpA-like"/>
</dbReference>
<dbReference type="Pfam" id="PF07676">
    <property type="entry name" value="PD40"/>
    <property type="match status" value="3"/>
</dbReference>
<keyword evidence="2 4" id="KW-0472">Membrane</keyword>
<feature type="chain" id="PRO_5046440132" evidence="6">
    <location>
        <begin position="20"/>
        <end position="558"/>
    </location>
</feature>
<keyword evidence="9" id="KW-1185">Reference proteome</keyword>
<dbReference type="PANTHER" id="PTHR30329">
    <property type="entry name" value="STATOR ELEMENT OF FLAGELLAR MOTOR COMPLEX"/>
    <property type="match status" value="1"/>
</dbReference>
<proteinExistence type="predicted"/>
<keyword evidence="3" id="KW-0998">Cell outer membrane</keyword>